<proteinExistence type="predicted"/>
<gene>
    <name evidence="1" type="ORF">QBC46DRAFT_461143</name>
</gene>
<evidence type="ECO:0000313" key="1">
    <source>
        <dbReference type="EMBL" id="KAK3936995.1"/>
    </source>
</evidence>
<evidence type="ECO:0000313" key="2">
    <source>
        <dbReference type="Proteomes" id="UP001303473"/>
    </source>
</evidence>
<dbReference type="GO" id="GO:0003676">
    <property type="term" value="F:nucleic acid binding"/>
    <property type="evidence" value="ECO:0007669"/>
    <property type="project" value="InterPro"/>
</dbReference>
<dbReference type="EMBL" id="MU853866">
    <property type="protein sequence ID" value="KAK3936995.1"/>
    <property type="molecule type" value="Genomic_DNA"/>
</dbReference>
<protein>
    <recommendedName>
        <fullName evidence="3">Tc1-like transposase DDE domain-containing protein</fullName>
    </recommendedName>
</protein>
<sequence>MTIKAYKDQILEPIVGSWLQAGHSFVLEEDNDSGHGGKKARNIVNKWKKENGLKSYFNCPLSPDFVPIEKAWQLPKQAVRRRPCWEDSIVKELAEEGWAELTQQSINKCVDQIPGILKDCIDREADRIAGLRRW</sequence>
<dbReference type="Gene3D" id="3.30.420.10">
    <property type="entry name" value="Ribonuclease H-like superfamily/Ribonuclease H"/>
    <property type="match status" value="1"/>
</dbReference>
<reference evidence="2" key="1">
    <citation type="journal article" date="2023" name="Mol. Phylogenet. Evol.">
        <title>Genome-scale phylogeny and comparative genomics of the fungal order Sordariales.</title>
        <authorList>
            <person name="Hensen N."/>
            <person name="Bonometti L."/>
            <person name="Westerberg I."/>
            <person name="Brannstrom I.O."/>
            <person name="Guillou S."/>
            <person name="Cros-Aarteil S."/>
            <person name="Calhoun S."/>
            <person name="Haridas S."/>
            <person name="Kuo A."/>
            <person name="Mondo S."/>
            <person name="Pangilinan J."/>
            <person name="Riley R."/>
            <person name="LaButti K."/>
            <person name="Andreopoulos B."/>
            <person name="Lipzen A."/>
            <person name="Chen C."/>
            <person name="Yan M."/>
            <person name="Daum C."/>
            <person name="Ng V."/>
            <person name="Clum A."/>
            <person name="Steindorff A."/>
            <person name="Ohm R.A."/>
            <person name="Martin F."/>
            <person name="Silar P."/>
            <person name="Natvig D.O."/>
            <person name="Lalanne C."/>
            <person name="Gautier V."/>
            <person name="Ament-Velasquez S.L."/>
            <person name="Kruys A."/>
            <person name="Hutchinson M.I."/>
            <person name="Powell A.J."/>
            <person name="Barry K."/>
            <person name="Miller A.N."/>
            <person name="Grigoriev I.V."/>
            <person name="Debuchy R."/>
            <person name="Gladieux P."/>
            <person name="Hiltunen Thoren M."/>
            <person name="Johannesson H."/>
        </authorList>
    </citation>
    <scope>NUCLEOTIDE SEQUENCE [LARGE SCALE GENOMIC DNA]</scope>
    <source>
        <strain evidence="2">CBS 340.73</strain>
    </source>
</reference>
<organism evidence="1 2">
    <name type="scientific">Diplogelasinospora grovesii</name>
    <dbReference type="NCBI Taxonomy" id="303347"/>
    <lineage>
        <taxon>Eukaryota</taxon>
        <taxon>Fungi</taxon>
        <taxon>Dikarya</taxon>
        <taxon>Ascomycota</taxon>
        <taxon>Pezizomycotina</taxon>
        <taxon>Sordariomycetes</taxon>
        <taxon>Sordariomycetidae</taxon>
        <taxon>Sordariales</taxon>
        <taxon>Diplogelasinosporaceae</taxon>
        <taxon>Diplogelasinospora</taxon>
    </lineage>
</organism>
<comment type="caution">
    <text evidence="1">The sequence shown here is derived from an EMBL/GenBank/DDBJ whole genome shotgun (WGS) entry which is preliminary data.</text>
</comment>
<name>A0AAN6S1H0_9PEZI</name>
<dbReference type="Proteomes" id="UP001303473">
    <property type="component" value="Unassembled WGS sequence"/>
</dbReference>
<dbReference type="InterPro" id="IPR036397">
    <property type="entry name" value="RNaseH_sf"/>
</dbReference>
<evidence type="ECO:0008006" key="3">
    <source>
        <dbReference type="Google" id="ProtNLM"/>
    </source>
</evidence>
<keyword evidence="2" id="KW-1185">Reference proteome</keyword>
<accession>A0AAN6S1H0</accession>
<dbReference type="AlphaFoldDB" id="A0AAN6S1H0"/>